<dbReference type="InterPro" id="IPR001584">
    <property type="entry name" value="Integrase_cat-core"/>
</dbReference>
<feature type="domain" description="Integrase catalytic" evidence="2">
    <location>
        <begin position="138"/>
        <end position="303"/>
    </location>
</feature>
<evidence type="ECO:0000259" key="2">
    <source>
        <dbReference type="PROSITE" id="PS50994"/>
    </source>
</evidence>
<comment type="function">
    <text evidence="1">Involved in the transposition of the insertion sequence.</text>
</comment>
<evidence type="ECO:0000313" key="4">
    <source>
        <dbReference type="Proteomes" id="UP000593929"/>
    </source>
</evidence>
<dbReference type="InterPro" id="IPR012337">
    <property type="entry name" value="RNaseH-like_sf"/>
</dbReference>
<dbReference type="PANTHER" id="PTHR46889">
    <property type="entry name" value="TRANSPOSASE INSF FOR INSERTION SEQUENCE IS3B-RELATED"/>
    <property type="match status" value="1"/>
</dbReference>
<proteinExistence type="predicted"/>
<dbReference type="InterPro" id="IPR025948">
    <property type="entry name" value="HTH-like_dom"/>
</dbReference>
<dbReference type="Pfam" id="PF00665">
    <property type="entry name" value="rve"/>
    <property type="match status" value="1"/>
</dbReference>
<gene>
    <name evidence="3" type="ORF">LM011_05345</name>
</gene>
<dbReference type="PROSITE" id="PS50994">
    <property type="entry name" value="INTEGRASE"/>
    <property type="match status" value="1"/>
</dbReference>
<evidence type="ECO:0000256" key="1">
    <source>
        <dbReference type="ARBA" id="ARBA00002286"/>
    </source>
</evidence>
<dbReference type="SUPFAM" id="SSF53098">
    <property type="entry name" value="Ribonuclease H-like"/>
    <property type="match status" value="1"/>
</dbReference>
<evidence type="ECO:0000313" key="3">
    <source>
        <dbReference type="EMBL" id="QOL70597.1"/>
    </source>
</evidence>
<dbReference type="InterPro" id="IPR048020">
    <property type="entry name" value="Transpos_IS3"/>
</dbReference>
<dbReference type="GO" id="GO:0003676">
    <property type="term" value="F:nucleic acid binding"/>
    <property type="evidence" value="ECO:0007669"/>
    <property type="project" value="InterPro"/>
</dbReference>
<name>A0A7L9VT29_LIMMU</name>
<dbReference type="Gene3D" id="3.30.420.10">
    <property type="entry name" value="Ribonuclease H-like superfamily/Ribonuclease H"/>
    <property type="match status" value="1"/>
</dbReference>
<dbReference type="EMBL" id="CP062966">
    <property type="protein sequence ID" value="QOL70597.1"/>
    <property type="molecule type" value="Genomic_DNA"/>
</dbReference>
<dbReference type="Pfam" id="PF13276">
    <property type="entry name" value="HTH_21"/>
    <property type="match status" value="1"/>
</dbReference>
<dbReference type="PANTHER" id="PTHR46889:SF5">
    <property type="entry name" value="INTEGRASE PROTEIN"/>
    <property type="match status" value="1"/>
</dbReference>
<accession>A0A7L9VT29</accession>
<dbReference type="Proteomes" id="UP000593929">
    <property type="component" value="Chromosome"/>
</dbReference>
<dbReference type="GO" id="GO:0015074">
    <property type="term" value="P:DNA integration"/>
    <property type="evidence" value="ECO:0007669"/>
    <property type="project" value="InterPro"/>
</dbReference>
<dbReference type="NCBIfam" id="NF033516">
    <property type="entry name" value="transpos_IS3"/>
    <property type="match status" value="1"/>
</dbReference>
<dbReference type="AlphaFoldDB" id="A0A7L9VT29"/>
<protein>
    <submittedName>
        <fullName evidence="3">IS3 family transposase</fullName>
    </submittedName>
</protein>
<sequence>MNRNSQSGGEKFFKQQAIKELNEEYGWPISTLSKIAGITRDAYYKWIHRKANIHDDEQAELLKAILELEKKHKWTLGYLGMTTQLAFENKLDFKAGLKRVTNCMRNHGIKANIRKKKHNRIKRHEDYINDNLLNEQFDRQSKNEVWVTDTTEVVYGNEQVRKARVHVVMDLYGRYVLSYNISATETAASAIEAFKRAFKVEPDAQPMIHTDRGAAYCSMAFNDYLAEQNCIHSMSHPGHPWENSPMERWWNDFKLVWLAKRVRPKSMAELEQSIQQAIKYFNTERAYASKNGLSAEKFRAQAA</sequence>
<dbReference type="InterPro" id="IPR050900">
    <property type="entry name" value="Transposase_IS3/IS150/IS904"/>
</dbReference>
<dbReference type="InterPro" id="IPR036397">
    <property type="entry name" value="RNaseH_sf"/>
</dbReference>
<organism evidence="3 4">
    <name type="scientific">Limosilactobacillus mucosae</name>
    <name type="common">Lactobacillus mucosae</name>
    <dbReference type="NCBI Taxonomy" id="97478"/>
    <lineage>
        <taxon>Bacteria</taxon>
        <taxon>Bacillati</taxon>
        <taxon>Bacillota</taxon>
        <taxon>Bacilli</taxon>
        <taxon>Lactobacillales</taxon>
        <taxon>Lactobacillaceae</taxon>
        <taxon>Limosilactobacillus</taxon>
    </lineage>
</organism>
<reference evidence="3 4" key="1">
    <citation type="submission" date="2020-10" db="EMBL/GenBank/DDBJ databases">
        <title>Genome sequencing of Lactobacillus mucosae KCTC 21011.</title>
        <authorList>
            <person name="Kim J."/>
        </authorList>
    </citation>
    <scope>NUCLEOTIDE SEQUENCE [LARGE SCALE GENOMIC DNA]</scope>
    <source>
        <strain evidence="3 4">LM011</strain>
    </source>
</reference>